<dbReference type="GO" id="GO:0071011">
    <property type="term" value="C:precatalytic spliceosome"/>
    <property type="evidence" value="ECO:0007669"/>
    <property type="project" value="TreeGrafter"/>
</dbReference>
<dbReference type="InterPro" id="IPR040023">
    <property type="entry name" value="WBP4"/>
</dbReference>
<dbReference type="GO" id="GO:0008270">
    <property type="term" value="F:zinc ion binding"/>
    <property type="evidence" value="ECO:0007669"/>
    <property type="project" value="UniProtKB-KW"/>
</dbReference>
<dbReference type="PANTHER" id="PTHR13173:SF10">
    <property type="entry name" value="WW DOMAIN-BINDING PROTEIN 4"/>
    <property type="match status" value="1"/>
</dbReference>
<dbReference type="AlphaFoldDB" id="A0A1D3LWC6"/>
<protein>
    <submittedName>
        <fullName evidence="9">U1 small nuclear ribonucleoprotein C, putative</fullName>
    </submittedName>
</protein>
<dbReference type="EMBL" id="LT608274">
    <property type="protein sequence ID" value="SCM18066.1"/>
    <property type="molecule type" value="Genomic_DNA"/>
</dbReference>
<reference evidence="9 10" key="1">
    <citation type="submission" date="2016-08" db="EMBL/GenBank/DDBJ databases">
        <authorList>
            <consortium name="Pathogen Informatics"/>
        </authorList>
    </citation>
    <scope>NUCLEOTIDE SEQUENCE [LARGE SCALE GENOMIC DNA]</scope>
    <source>
        <strain evidence="9 10">SP11 RLL</strain>
    </source>
</reference>
<keyword evidence="2" id="KW-0479">Metal-binding</keyword>
<feature type="compositionally biased region" description="Basic and acidic residues" evidence="7">
    <location>
        <begin position="368"/>
        <end position="380"/>
    </location>
</feature>
<dbReference type="PANTHER" id="PTHR13173">
    <property type="entry name" value="WW DOMAIN BINDING PROTEIN 4"/>
    <property type="match status" value="1"/>
</dbReference>
<dbReference type="GO" id="GO:0000398">
    <property type="term" value="P:mRNA splicing, via spliceosome"/>
    <property type="evidence" value="ECO:0007669"/>
    <property type="project" value="InterPro"/>
</dbReference>
<proteinExistence type="predicted"/>
<accession>A0A1D3LWC6</accession>
<dbReference type="InterPro" id="IPR000690">
    <property type="entry name" value="Matrin/U1-C_Znf_C2H2"/>
</dbReference>
<dbReference type="PROSITE" id="PS50171">
    <property type="entry name" value="ZF_MATRIN"/>
    <property type="match status" value="1"/>
</dbReference>
<name>A0A1D3LWC6_PLABE</name>
<evidence type="ECO:0000313" key="10">
    <source>
        <dbReference type="Proteomes" id="UP000219974"/>
    </source>
</evidence>
<evidence type="ECO:0000313" key="9">
    <source>
        <dbReference type="EMBL" id="SCM18066.1"/>
    </source>
</evidence>
<gene>
    <name evidence="9" type="ORF">PBSP11RLL_000256700</name>
</gene>
<feature type="coiled-coil region" evidence="6">
    <location>
        <begin position="37"/>
        <end position="81"/>
    </location>
</feature>
<dbReference type="GO" id="GO:0003723">
    <property type="term" value="F:RNA binding"/>
    <property type="evidence" value="ECO:0007669"/>
    <property type="project" value="TreeGrafter"/>
</dbReference>
<dbReference type="Proteomes" id="UP000219974">
    <property type="component" value="Chromosome 10"/>
</dbReference>
<evidence type="ECO:0000256" key="1">
    <source>
        <dbReference type="ARBA" id="ARBA00004123"/>
    </source>
</evidence>
<evidence type="ECO:0000256" key="2">
    <source>
        <dbReference type="ARBA" id="ARBA00022723"/>
    </source>
</evidence>
<keyword evidence="6" id="KW-0175">Coiled coil</keyword>
<keyword evidence="3" id="KW-0863">Zinc-finger</keyword>
<evidence type="ECO:0000256" key="6">
    <source>
        <dbReference type="SAM" id="Coils"/>
    </source>
</evidence>
<feature type="region of interest" description="Disordered" evidence="7">
    <location>
        <begin position="368"/>
        <end position="392"/>
    </location>
</feature>
<keyword evidence="5" id="KW-0539">Nucleus</keyword>
<sequence>MTEYWVSSKKHYCETCNCWLSGHKVNIKNHEKSARHIENFRRLLNESYKRKEEETKEKKFIEQELKKLENIEKQFRSDLNNNGGNSINPSSNIGASKSNLSKIYDNRKAINNNKIYNRSFNRNYKSSNNNNLNAVGGYISNYNANNTNTWTLMVHEHTGCLLFFNILTNEVSYEKPPNFVYENIQATEKFTAENGWFKYLDYNSYNNYYYNIYKQLSIWEYSEKTISNLANFIKNCNHNAGGNTTSLVNHAECFENTFAIITSNGNDFSGLNNNDPQNNNYESNNENASNILGKDLVDKEKDGKKVSISVKPIIEKKKKKKEWHDNNLSNDINNKTSNIKINQMFQYDFHNESGENIKGIKNESVSEHGENCMKNDEKKKNLNGKNGMETENNNEIDIDKNIKATNEGIPNTLEQNDESSKPGAWEVVENDEIKTITEENIENVFYKIKTKEELENEHIKEIEDNLEKEYSNFNEFYVKKKQLENTELYLNQEFKFVNKPIYKKAIDKNDSNKVNFAKRSIKPKQAKKKIT</sequence>
<dbReference type="VEuPathDB" id="PlasmoDB:PBANKA_1039500"/>
<comment type="subcellular location">
    <subcellularLocation>
        <location evidence="1">Nucleus</location>
    </subcellularLocation>
</comment>
<evidence type="ECO:0000256" key="5">
    <source>
        <dbReference type="ARBA" id="ARBA00023242"/>
    </source>
</evidence>
<keyword evidence="9" id="KW-0687">Ribonucleoprotein</keyword>
<evidence type="ECO:0000256" key="3">
    <source>
        <dbReference type="ARBA" id="ARBA00022771"/>
    </source>
</evidence>
<organism evidence="9 10">
    <name type="scientific">Plasmodium berghei</name>
    <dbReference type="NCBI Taxonomy" id="5821"/>
    <lineage>
        <taxon>Eukaryota</taxon>
        <taxon>Sar</taxon>
        <taxon>Alveolata</taxon>
        <taxon>Apicomplexa</taxon>
        <taxon>Aconoidasida</taxon>
        <taxon>Haemosporida</taxon>
        <taxon>Plasmodiidae</taxon>
        <taxon>Plasmodium</taxon>
        <taxon>Plasmodium (Vinckeia)</taxon>
    </lineage>
</organism>
<dbReference type="SMART" id="SM00451">
    <property type="entry name" value="ZnF_U1"/>
    <property type="match status" value="1"/>
</dbReference>
<evidence type="ECO:0000259" key="8">
    <source>
        <dbReference type="PROSITE" id="PS50171"/>
    </source>
</evidence>
<keyword evidence="4" id="KW-0862">Zinc</keyword>
<feature type="domain" description="Matrin-type" evidence="8">
    <location>
        <begin position="11"/>
        <end position="42"/>
    </location>
</feature>
<evidence type="ECO:0000256" key="7">
    <source>
        <dbReference type="SAM" id="MobiDB-lite"/>
    </source>
</evidence>
<dbReference type="InterPro" id="IPR003604">
    <property type="entry name" value="Matrin/U1-like-C_Znf_C2H2"/>
</dbReference>
<evidence type="ECO:0000256" key="4">
    <source>
        <dbReference type="ARBA" id="ARBA00022833"/>
    </source>
</evidence>